<gene>
    <name evidence="11" type="ordered locus">Tresu_1538</name>
</gene>
<evidence type="ECO:0000256" key="9">
    <source>
        <dbReference type="NCBIfam" id="TIGR01400"/>
    </source>
</evidence>
<evidence type="ECO:0000256" key="5">
    <source>
        <dbReference type="ARBA" id="ARBA00022692"/>
    </source>
</evidence>
<feature type="transmembrane region" description="Helical" evidence="10">
    <location>
        <begin position="76"/>
        <end position="100"/>
    </location>
</feature>
<evidence type="ECO:0000256" key="1">
    <source>
        <dbReference type="ARBA" id="ARBA00002578"/>
    </source>
</evidence>
<dbReference type="InterPro" id="IPR002010">
    <property type="entry name" value="T3SS_IM_R"/>
</dbReference>
<reference evidence="12" key="2">
    <citation type="submission" date="2011-04" db="EMBL/GenBank/DDBJ databases">
        <title>The complete genome of chromosome of Treponema succinifaciens DSM 2489.</title>
        <authorList>
            <person name="Lucas S."/>
            <person name="Copeland A."/>
            <person name="Lapidus A."/>
            <person name="Bruce D."/>
            <person name="Goodwin L."/>
            <person name="Pitluck S."/>
            <person name="Peters L."/>
            <person name="Kyrpides N."/>
            <person name="Mavromatis K."/>
            <person name="Ivanova N."/>
            <person name="Ovchinnikova G."/>
            <person name="Teshima H."/>
            <person name="Detter J.C."/>
            <person name="Tapia R."/>
            <person name="Han C."/>
            <person name="Land M."/>
            <person name="Hauser L."/>
            <person name="Markowitz V."/>
            <person name="Cheng J.-F."/>
            <person name="Hugenholtz P."/>
            <person name="Woyke T."/>
            <person name="Wu D."/>
            <person name="Gronow S."/>
            <person name="Wellnitz S."/>
            <person name="Brambilla E."/>
            <person name="Klenk H.-P."/>
            <person name="Eisen J.A."/>
        </authorList>
    </citation>
    <scope>NUCLEOTIDE SEQUENCE [LARGE SCALE GENOMIC DNA]</scope>
    <source>
        <strain evidence="12">ATCC 33096 / DSM 2489 / 6091</strain>
    </source>
</reference>
<dbReference type="NCBIfam" id="TIGR01400">
    <property type="entry name" value="fliR"/>
    <property type="match status" value="1"/>
</dbReference>
<dbReference type="STRING" id="869209.Tresu_1538"/>
<keyword evidence="7 10" id="KW-0472">Membrane</keyword>
<keyword evidence="4 10" id="KW-1003">Cell membrane</keyword>
<keyword evidence="5 10" id="KW-0812">Transmembrane</keyword>
<feature type="transmembrane region" description="Helical" evidence="10">
    <location>
        <begin position="132"/>
        <end position="151"/>
    </location>
</feature>
<dbReference type="PANTHER" id="PTHR30065:SF1">
    <property type="entry name" value="SURFACE PRESENTATION OF ANTIGENS PROTEIN SPAR"/>
    <property type="match status" value="1"/>
</dbReference>
<keyword evidence="12" id="KW-1185">Reference proteome</keyword>
<dbReference type="Pfam" id="PF01311">
    <property type="entry name" value="Bac_export_1"/>
    <property type="match status" value="1"/>
</dbReference>
<dbReference type="eggNOG" id="COG1684">
    <property type="taxonomic scope" value="Bacteria"/>
</dbReference>
<dbReference type="GO" id="GO:0044780">
    <property type="term" value="P:bacterial-type flagellum assembly"/>
    <property type="evidence" value="ECO:0007669"/>
    <property type="project" value="UniProtKB-UniRule"/>
</dbReference>
<evidence type="ECO:0000256" key="7">
    <source>
        <dbReference type="ARBA" id="ARBA00023136"/>
    </source>
</evidence>
<dbReference type="GO" id="GO:0006605">
    <property type="term" value="P:protein targeting"/>
    <property type="evidence" value="ECO:0007669"/>
    <property type="project" value="UniProtKB-UniRule"/>
</dbReference>
<protein>
    <recommendedName>
        <fullName evidence="3 9">Flagellar biosynthetic protein FliR</fullName>
    </recommendedName>
</protein>
<evidence type="ECO:0000256" key="4">
    <source>
        <dbReference type="ARBA" id="ARBA00022475"/>
    </source>
</evidence>
<keyword evidence="8 10" id="KW-0975">Bacterial flagellum</keyword>
<feature type="transmembrane region" description="Helical" evidence="10">
    <location>
        <begin position="227"/>
        <end position="247"/>
    </location>
</feature>
<evidence type="ECO:0000256" key="3">
    <source>
        <dbReference type="ARBA" id="ARBA00021717"/>
    </source>
</evidence>
<dbReference type="HOGENOM" id="CLU_063626_2_0_12"/>
<comment type="similarity">
    <text evidence="2 10">Belongs to the FliR/MopE/SpaR family.</text>
</comment>
<keyword evidence="11" id="KW-0282">Flagellum</keyword>
<dbReference type="GeneID" id="302998698"/>
<keyword evidence="11" id="KW-0969">Cilium</keyword>
<sequence length="273" mass="30317">MLERIVSDAPVFLFVAVRCFATIMTLPLFSSRTVPRTAKIALAGYMAFFIFPQISLADGIFSSYKNYISPEGNFSLEYILLLAGEAMIGIILGFFVQIIFASFSTAGQFFAFQMGLSASEVYDSLSQVENPLMGQFFNFMAMLVFLQNNWLQMLLLKGMSESFKVISAISIVDNSRFFAEFMMKSLTLLFKDALIIALPVMASLFLINVTVGILSKAAPQMNLLSEGFPVLMLTAYFLIFVLVPQFIEFFEGCFKGGLFEIEKLLIGLKGGGQ</sequence>
<evidence type="ECO:0000256" key="2">
    <source>
        <dbReference type="ARBA" id="ARBA00009772"/>
    </source>
</evidence>
<dbReference type="PRINTS" id="PR00953">
    <property type="entry name" value="TYPE3IMRPROT"/>
</dbReference>
<accession>F2NSY6</accession>
<dbReference type="InterPro" id="IPR006303">
    <property type="entry name" value="FliR"/>
</dbReference>
<dbReference type="GO" id="GO:0009425">
    <property type="term" value="C:bacterial-type flagellum basal body"/>
    <property type="evidence" value="ECO:0007669"/>
    <property type="project" value="UniProtKB-SubCell"/>
</dbReference>
<feature type="transmembrane region" description="Helical" evidence="10">
    <location>
        <begin position="12"/>
        <end position="30"/>
    </location>
</feature>
<evidence type="ECO:0000256" key="10">
    <source>
        <dbReference type="RuleBase" id="RU362071"/>
    </source>
</evidence>
<dbReference type="OrthoDB" id="363096at2"/>
<dbReference type="EMBL" id="CP002631">
    <property type="protein sequence ID" value="AEB14438.1"/>
    <property type="molecule type" value="Genomic_DNA"/>
</dbReference>
<dbReference type="GO" id="GO:0005886">
    <property type="term" value="C:plasma membrane"/>
    <property type="evidence" value="ECO:0007669"/>
    <property type="project" value="UniProtKB-SubCell"/>
</dbReference>
<dbReference type="KEGG" id="tsu:Tresu_1538"/>
<comment type="function">
    <text evidence="1 10">Role in flagellar biosynthesis.</text>
</comment>
<proteinExistence type="inferred from homology"/>
<dbReference type="RefSeq" id="WP_013701720.1">
    <property type="nucleotide sequence ID" value="NC_015385.1"/>
</dbReference>
<feature type="transmembrane region" description="Helical" evidence="10">
    <location>
        <begin position="42"/>
        <end position="64"/>
    </location>
</feature>
<name>F2NSY6_TRES6</name>
<feature type="transmembrane region" description="Helical" evidence="10">
    <location>
        <begin position="193"/>
        <end position="215"/>
    </location>
</feature>
<keyword evidence="11" id="KW-0966">Cell projection</keyword>
<evidence type="ECO:0000256" key="8">
    <source>
        <dbReference type="ARBA" id="ARBA00023143"/>
    </source>
</evidence>
<evidence type="ECO:0000313" key="12">
    <source>
        <dbReference type="Proteomes" id="UP000006852"/>
    </source>
</evidence>
<dbReference type="AlphaFoldDB" id="F2NSY6"/>
<organism evidence="11 12">
    <name type="scientific">Treponema succinifaciens (strain ATCC 33096 / DSM 2489 / 6091)</name>
    <dbReference type="NCBI Taxonomy" id="869209"/>
    <lineage>
        <taxon>Bacteria</taxon>
        <taxon>Pseudomonadati</taxon>
        <taxon>Spirochaetota</taxon>
        <taxon>Spirochaetia</taxon>
        <taxon>Spirochaetales</taxon>
        <taxon>Treponemataceae</taxon>
        <taxon>Treponema</taxon>
    </lineage>
</organism>
<dbReference type="Proteomes" id="UP000006852">
    <property type="component" value="Chromosome"/>
</dbReference>
<keyword evidence="6 10" id="KW-1133">Transmembrane helix</keyword>
<evidence type="ECO:0000313" key="11">
    <source>
        <dbReference type="EMBL" id="AEB14438.1"/>
    </source>
</evidence>
<evidence type="ECO:0000256" key="6">
    <source>
        <dbReference type="ARBA" id="ARBA00022989"/>
    </source>
</evidence>
<dbReference type="PANTHER" id="PTHR30065">
    <property type="entry name" value="FLAGELLAR BIOSYNTHETIC PROTEIN FLIR"/>
    <property type="match status" value="1"/>
</dbReference>
<comment type="subcellular location">
    <subcellularLocation>
        <location evidence="10">Cell membrane</location>
        <topology evidence="10">Multi-pass membrane protein</topology>
    </subcellularLocation>
    <subcellularLocation>
        <location evidence="10">Bacterial flagellum basal body</location>
    </subcellularLocation>
</comment>
<reference evidence="11 12" key="1">
    <citation type="journal article" date="2011" name="Stand. Genomic Sci.">
        <title>Complete genome sequence of Treponema succinifaciens type strain (6091).</title>
        <authorList>
            <person name="Han C."/>
            <person name="Gronow S."/>
            <person name="Teshima H."/>
            <person name="Lapidus A."/>
            <person name="Nolan M."/>
            <person name="Lucas S."/>
            <person name="Hammon N."/>
            <person name="Deshpande S."/>
            <person name="Cheng J.F."/>
            <person name="Zeytun A."/>
            <person name="Tapia R."/>
            <person name="Goodwin L."/>
            <person name="Pitluck S."/>
            <person name="Liolios K."/>
            <person name="Pagani I."/>
            <person name="Ivanova N."/>
            <person name="Mavromatis K."/>
            <person name="Mikhailova N."/>
            <person name="Huntemann M."/>
            <person name="Pati A."/>
            <person name="Chen A."/>
            <person name="Palaniappan K."/>
            <person name="Land M."/>
            <person name="Hauser L."/>
            <person name="Brambilla E.M."/>
            <person name="Rohde M."/>
            <person name="Goker M."/>
            <person name="Woyke T."/>
            <person name="Bristow J."/>
            <person name="Eisen J.A."/>
            <person name="Markowitz V."/>
            <person name="Hugenholtz P."/>
            <person name="Kyrpides N.C."/>
            <person name="Klenk H.P."/>
            <person name="Detter J.C."/>
        </authorList>
    </citation>
    <scope>NUCLEOTIDE SEQUENCE [LARGE SCALE GENOMIC DNA]</scope>
    <source>
        <strain evidence="12">ATCC 33096 / DSM 2489 / 6091</strain>
    </source>
</reference>